<proteinExistence type="predicted"/>
<comment type="caution">
    <text evidence="1">The sequence shown here is derived from an EMBL/GenBank/DDBJ whole genome shotgun (WGS) entry which is preliminary data.</text>
</comment>
<reference evidence="1 2" key="1">
    <citation type="submission" date="2018-05" db="EMBL/GenBank/DDBJ databases">
        <authorList>
            <consortium name="PulseNet: The National Subtyping Network for Foodborne Disease Surveillance"/>
            <person name="Tarr C.L."/>
            <person name="Trees E."/>
            <person name="Katz L.S."/>
            <person name="Carleton-Romer H.A."/>
            <person name="Stroika S."/>
            <person name="Kucerova Z."/>
            <person name="Roache K.F."/>
            <person name="Sabol A.L."/>
            <person name="Besser J."/>
            <person name="Gerner-Smidt P."/>
        </authorList>
    </citation>
    <scope>NUCLEOTIDE SEQUENCE [LARGE SCALE GENOMIC DNA]</scope>
    <source>
        <strain evidence="1 2">PNUSAC001435</strain>
    </source>
</reference>
<dbReference type="AlphaFoldDB" id="A0A644SAY5"/>
<dbReference type="EMBL" id="AACBVJ010000017">
    <property type="protein sequence ID" value="EAJ9198119.1"/>
    <property type="molecule type" value="Genomic_DNA"/>
</dbReference>
<gene>
    <name evidence="1" type="ORF">BZ274_08085</name>
</gene>
<evidence type="ECO:0000313" key="2">
    <source>
        <dbReference type="Proteomes" id="UP000382436"/>
    </source>
</evidence>
<sequence>MEKKKFFLLVLFLGFFATSAFAGNTDSIGAKGLWDIVSGWLNDTYVSRIIALLLFCVGVWRAFAGSILQFFLMLGFAVLVTQGSTIIETINAATF</sequence>
<dbReference type="Proteomes" id="UP000382436">
    <property type="component" value="Unassembled WGS sequence"/>
</dbReference>
<organism evidence="1 2">
    <name type="scientific">Campylobacter coli</name>
    <dbReference type="NCBI Taxonomy" id="195"/>
    <lineage>
        <taxon>Bacteria</taxon>
        <taxon>Pseudomonadati</taxon>
        <taxon>Campylobacterota</taxon>
        <taxon>Epsilonproteobacteria</taxon>
        <taxon>Campylobacterales</taxon>
        <taxon>Campylobacteraceae</taxon>
        <taxon>Campylobacter</taxon>
    </lineage>
</organism>
<protein>
    <submittedName>
        <fullName evidence="1">Uncharacterized protein</fullName>
    </submittedName>
</protein>
<accession>A0A644SAY5</accession>
<evidence type="ECO:0000313" key="1">
    <source>
        <dbReference type="EMBL" id="EAJ9198119.1"/>
    </source>
</evidence>
<name>A0A644SAY5_CAMCO</name>